<evidence type="ECO:0000256" key="1">
    <source>
        <dbReference type="SAM" id="MobiDB-lite"/>
    </source>
</evidence>
<evidence type="ECO:0000313" key="2">
    <source>
        <dbReference type="EMBL" id="KDN71214.1"/>
    </source>
</evidence>
<dbReference type="OrthoDB" id="3230169at2759"/>
<protein>
    <submittedName>
        <fullName evidence="2">Putative DASH complex subunit Dad2</fullName>
    </submittedName>
</protein>
<reference evidence="3" key="1">
    <citation type="journal article" date="2014" name="Genome Announc.">
        <title>Draft genome sequence of Colletotrichum sublineola, a destructive pathogen of cultivated sorghum.</title>
        <authorList>
            <person name="Baroncelli R."/>
            <person name="Sanz-Martin J.M."/>
            <person name="Rech G.E."/>
            <person name="Sukno S.A."/>
            <person name="Thon M.R."/>
        </authorList>
    </citation>
    <scope>NUCLEOTIDE SEQUENCE [LARGE SCALE GENOMIC DNA]</scope>
    <source>
        <strain evidence="3">TX430BB</strain>
    </source>
</reference>
<dbReference type="Proteomes" id="UP000027238">
    <property type="component" value="Unassembled WGS sequence"/>
</dbReference>
<dbReference type="GO" id="GO:0042729">
    <property type="term" value="C:DASH complex"/>
    <property type="evidence" value="ECO:0007669"/>
    <property type="project" value="InterPro"/>
</dbReference>
<feature type="compositionally biased region" description="Polar residues" evidence="1">
    <location>
        <begin position="1"/>
        <end position="10"/>
    </location>
</feature>
<dbReference type="HOGENOM" id="CLU_2497792_0_0_1"/>
<accession>A0A066XU68</accession>
<gene>
    <name evidence="2" type="ORF">CSUB01_12334</name>
</gene>
<dbReference type="InterPro" id="IPR013963">
    <property type="entry name" value="DASH_Dad2"/>
</dbReference>
<comment type="caution">
    <text evidence="2">The sequence shown here is derived from an EMBL/GenBank/DDBJ whole genome shotgun (WGS) entry which is preliminary data.</text>
</comment>
<dbReference type="STRING" id="1173701.A0A066XU68"/>
<evidence type="ECO:0000313" key="3">
    <source>
        <dbReference type="Proteomes" id="UP000027238"/>
    </source>
</evidence>
<sequence>MSFPTRSLSTRLPRGRDRRTVAEKTELEDLKELRDLSAAVADQMEASNQKLATLPDGTKGEDGWFPADYLAESPVSWTSSLGLPDL</sequence>
<name>A0A066XU68_COLSU</name>
<organism evidence="2 3">
    <name type="scientific">Colletotrichum sublineola</name>
    <name type="common">Sorghum anthracnose fungus</name>
    <dbReference type="NCBI Taxonomy" id="1173701"/>
    <lineage>
        <taxon>Eukaryota</taxon>
        <taxon>Fungi</taxon>
        <taxon>Dikarya</taxon>
        <taxon>Ascomycota</taxon>
        <taxon>Pezizomycotina</taxon>
        <taxon>Sordariomycetes</taxon>
        <taxon>Hypocreomycetidae</taxon>
        <taxon>Glomerellales</taxon>
        <taxon>Glomerellaceae</taxon>
        <taxon>Colletotrichum</taxon>
        <taxon>Colletotrichum graminicola species complex</taxon>
    </lineage>
</organism>
<dbReference type="Pfam" id="PF08654">
    <property type="entry name" value="DASH_Dad2"/>
    <property type="match status" value="1"/>
</dbReference>
<dbReference type="GO" id="GO:0072686">
    <property type="term" value="C:mitotic spindle"/>
    <property type="evidence" value="ECO:0007669"/>
    <property type="project" value="InterPro"/>
</dbReference>
<proteinExistence type="predicted"/>
<dbReference type="AlphaFoldDB" id="A0A066XU68"/>
<keyword evidence="3" id="KW-1185">Reference proteome</keyword>
<dbReference type="GO" id="GO:0000278">
    <property type="term" value="P:mitotic cell cycle"/>
    <property type="evidence" value="ECO:0007669"/>
    <property type="project" value="InterPro"/>
</dbReference>
<dbReference type="EMBL" id="JMSE01000228">
    <property type="protein sequence ID" value="KDN71214.1"/>
    <property type="molecule type" value="Genomic_DNA"/>
</dbReference>
<feature type="region of interest" description="Disordered" evidence="1">
    <location>
        <begin position="1"/>
        <end position="20"/>
    </location>
</feature>